<dbReference type="Proteomes" id="UP001631993">
    <property type="component" value="Unassembled WGS sequence"/>
</dbReference>
<protein>
    <submittedName>
        <fullName evidence="1">Uncharacterized protein</fullName>
    </submittedName>
</protein>
<accession>A0ABW9J0Z0</accession>
<organism evidence="1 2">
    <name type="scientific">Streptomyces galilaeus</name>
    <dbReference type="NCBI Taxonomy" id="33899"/>
    <lineage>
        <taxon>Bacteria</taxon>
        <taxon>Bacillati</taxon>
        <taxon>Actinomycetota</taxon>
        <taxon>Actinomycetes</taxon>
        <taxon>Kitasatosporales</taxon>
        <taxon>Streptomycetaceae</taxon>
        <taxon>Streptomyces</taxon>
    </lineage>
</organism>
<dbReference type="RefSeq" id="WP_409098146.1">
    <property type="nucleotide sequence ID" value="NZ_JBJVNE010000563.1"/>
</dbReference>
<proteinExistence type="predicted"/>
<feature type="non-terminal residue" evidence="1">
    <location>
        <position position="1"/>
    </location>
</feature>
<reference evidence="1 2" key="1">
    <citation type="submission" date="2024-12" db="EMBL/GenBank/DDBJ databases">
        <title>Forecasting of Potato common scab and diversities of Pathogenic streptomyces spp. in china.</title>
        <authorList>
            <person name="Handique U."/>
            <person name="Wu J."/>
        </authorList>
    </citation>
    <scope>NUCLEOTIDE SEQUENCE [LARGE SCALE GENOMIC DNA]</scope>
    <source>
        <strain evidence="1 2">ZRIMU1585</strain>
    </source>
</reference>
<dbReference type="EMBL" id="JBJVNE010000563">
    <property type="protein sequence ID" value="MFM9653906.1"/>
    <property type="molecule type" value="Genomic_DNA"/>
</dbReference>
<evidence type="ECO:0000313" key="2">
    <source>
        <dbReference type="Proteomes" id="UP001631993"/>
    </source>
</evidence>
<gene>
    <name evidence="1" type="ORF">ACKI1S_49025</name>
</gene>
<name>A0ABW9J0Z0_STRGJ</name>
<sequence length="42" mass="4568">FEYPLFVTHSGTFSVGIASIQCMYAPEFTSHSEGISVRVSGQ</sequence>
<comment type="caution">
    <text evidence="1">The sequence shown here is derived from an EMBL/GenBank/DDBJ whole genome shotgun (WGS) entry which is preliminary data.</text>
</comment>
<keyword evidence="2" id="KW-1185">Reference proteome</keyword>
<evidence type="ECO:0000313" key="1">
    <source>
        <dbReference type="EMBL" id="MFM9653906.1"/>
    </source>
</evidence>